<organism evidence="2">
    <name type="scientific">marine sediment metagenome</name>
    <dbReference type="NCBI Taxonomy" id="412755"/>
    <lineage>
        <taxon>unclassified sequences</taxon>
        <taxon>metagenomes</taxon>
        <taxon>ecological metagenomes</taxon>
    </lineage>
</organism>
<proteinExistence type="predicted"/>
<name>A0A0F9BHD5_9ZZZZ</name>
<sequence>MSEDLNKIYDIDATQGTFKPVMVKLYDETWPLGTTAYSLIAVPGLLQAEEGEVEQKIIERAMLNLRACLCLLNPDLGEAIEEKGLNPNQEMALMKAVMEVLNRVARFSDGTETEDGGVGETSASEVPASLPAISAE</sequence>
<protein>
    <submittedName>
        <fullName evidence="2">Uncharacterized protein</fullName>
    </submittedName>
</protein>
<feature type="region of interest" description="Disordered" evidence="1">
    <location>
        <begin position="109"/>
        <end position="136"/>
    </location>
</feature>
<evidence type="ECO:0000313" key="2">
    <source>
        <dbReference type="EMBL" id="KKL21269.1"/>
    </source>
</evidence>
<dbReference type="EMBL" id="LAZR01037799">
    <property type="protein sequence ID" value="KKL21269.1"/>
    <property type="molecule type" value="Genomic_DNA"/>
</dbReference>
<comment type="caution">
    <text evidence="2">The sequence shown here is derived from an EMBL/GenBank/DDBJ whole genome shotgun (WGS) entry which is preliminary data.</text>
</comment>
<accession>A0A0F9BHD5</accession>
<gene>
    <name evidence="2" type="ORF">LCGC14_2447150</name>
</gene>
<evidence type="ECO:0000256" key="1">
    <source>
        <dbReference type="SAM" id="MobiDB-lite"/>
    </source>
</evidence>
<reference evidence="2" key="1">
    <citation type="journal article" date="2015" name="Nature">
        <title>Complex archaea that bridge the gap between prokaryotes and eukaryotes.</title>
        <authorList>
            <person name="Spang A."/>
            <person name="Saw J.H."/>
            <person name="Jorgensen S.L."/>
            <person name="Zaremba-Niedzwiedzka K."/>
            <person name="Martijn J."/>
            <person name="Lind A.E."/>
            <person name="van Eijk R."/>
            <person name="Schleper C."/>
            <person name="Guy L."/>
            <person name="Ettema T.J."/>
        </authorList>
    </citation>
    <scope>NUCLEOTIDE SEQUENCE</scope>
</reference>
<dbReference type="AlphaFoldDB" id="A0A0F9BHD5"/>